<dbReference type="Gene3D" id="3.40.710.10">
    <property type="entry name" value="DD-peptidase/beta-lactamase superfamily"/>
    <property type="match status" value="1"/>
</dbReference>
<evidence type="ECO:0000256" key="5">
    <source>
        <dbReference type="ARBA" id="ARBA00022984"/>
    </source>
</evidence>
<evidence type="ECO:0000256" key="3">
    <source>
        <dbReference type="ARBA" id="ARBA00022801"/>
    </source>
</evidence>
<dbReference type="EC" id="3.4.16.4" evidence="12"/>
<dbReference type="GO" id="GO:0009002">
    <property type="term" value="F:serine-type D-Ala-D-Ala carboxypeptidase activity"/>
    <property type="evidence" value="ECO:0007669"/>
    <property type="project" value="UniProtKB-EC"/>
</dbReference>
<dbReference type="GO" id="GO:0006508">
    <property type="term" value="P:proteolysis"/>
    <property type="evidence" value="ECO:0007669"/>
    <property type="project" value="InterPro"/>
</dbReference>
<evidence type="ECO:0000313" key="12">
    <source>
        <dbReference type="EMBL" id="CUM79568.1"/>
    </source>
</evidence>
<reference evidence="13" key="2">
    <citation type="submission" date="2021-10" db="EMBL/GenBank/DDBJ databases">
        <title>Collection of gut derived symbiotic bacterial strains cultured from healthy donors.</title>
        <authorList>
            <person name="Lin H."/>
            <person name="Littmann E."/>
            <person name="Kohout C."/>
            <person name="Pamer E.G."/>
        </authorList>
    </citation>
    <scope>NUCLEOTIDE SEQUENCE</scope>
    <source>
        <strain evidence="13">DFI.7.28A</strain>
    </source>
</reference>
<feature type="chain" id="PRO_5042682879" evidence="10">
    <location>
        <begin position="34"/>
        <end position="323"/>
    </location>
</feature>
<evidence type="ECO:0000256" key="4">
    <source>
        <dbReference type="ARBA" id="ARBA00022960"/>
    </source>
</evidence>
<protein>
    <submittedName>
        <fullName evidence="12">D-alanyl-D-alanine carboxypeptidase dacB</fullName>
        <ecNumber evidence="12">3.4.16.4</ecNumber>
    </submittedName>
    <submittedName>
        <fullName evidence="13">Serine hydrolase</fullName>
    </submittedName>
</protein>
<reference evidence="12 14" key="1">
    <citation type="submission" date="2015-09" db="EMBL/GenBank/DDBJ databases">
        <authorList>
            <consortium name="Pathogen Informatics"/>
        </authorList>
    </citation>
    <scope>NUCLEOTIDE SEQUENCE [LARGE SCALE GENOMIC DNA]</scope>
    <source>
        <strain evidence="12 14">2789STDY5834968</strain>
    </source>
</reference>
<keyword evidence="5" id="KW-0573">Peptidoglycan synthesis</keyword>
<evidence type="ECO:0000256" key="1">
    <source>
        <dbReference type="ARBA" id="ARBA00007164"/>
    </source>
</evidence>
<keyword evidence="12" id="KW-0121">Carboxypeptidase</keyword>
<name>A0A173RR01_9FIRM</name>
<evidence type="ECO:0000256" key="8">
    <source>
        <dbReference type="PIRSR" id="PIRSR618044-2"/>
    </source>
</evidence>
<feature type="active site" description="Acyl-ester intermediate" evidence="7">
    <location>
        <position position="101"/>
    </location>
</feature>
<evidence type="ECO:0000313" key="14">
    <source>
        <dbReference type="Proteomes" id="UP000095673"/>
    </source>
</evidence>
<organism evidence="12 14">
    <name type="scientific">Agathobacter rectalis</name>
    <dbReference type="NCBI Taxonomy" id="39491"/>
    <lineage>
        <taxon>Bacteria</taxon>
        <taxon>Bacillati</taxon>
        <taxon>Bacillota</taxon>
        <taxon>Clostridia</taxon>
        <taxon>Lachnospirales</taxon>
        <taxon>Lachnospiraceae</taxon>
        <taxon>Agathobacter</taxon>
    </lineage>
</organism>
<dbReference type="InterPro" id="IPR012338">
    <property type="entry name" value="Beta-lactam/transpept-like"/>
</dbReference>
<evidence type="ECO:0000256" key="9">
    <source>
        <dbReference type="RuleBase" id="RU004016"/>
    </source>
</evidence>
<keyword evidence="6" id="KW-0961">Cell wall biogenesis/degradation</keyword>
<keyword evidence="2 10" id="KW-0732">Signal</keyword>
<dbReference type="PROSITE" id="PS51257">
    <property type="entry name" value="PROKAR_LIPOPROTEIN"/>
    <property type="match status" value="1"/>
</dbReference>
<dbReference type="RefSeq" id="WP_306723335.1">
    <property type="nucleotide sequence ID" value="NZ_CP143947.1"/>
</dbReference>
<comment type="similarity">
    <text evidence="1 9">Belongs to the peptidase S11 family.</text>
</comment>
<keyword evidence="4" id="KW-0133">Cell shape</keyword>
<dbReference type="EMBL" id="CYXM01000002">
    <property type="protein sequence ID" value="CUM79568.1"/>
    <property type="molecule type" value="Genomic_DNA"/>
</dbReference>
<evidence type="ECO:0000256" key="2">
    <source>
        <dbReference type="ARBA" id="ARBA00022729"/>
    </source>
</evidence>
<proteinExistence type="inferred from homology"/>
<feature type="binding site" evidence="8">
    <location>
        <position position="274"/>
    </location>
    <ligand>
        <name>substrate</name>
    </ligand>
</feature>
<keyword evidence="12" id="KW-0645">Protease</keyword>
<dbReference type="Proteomes" id="UP000095673">
    <property type="component" value="Unassembled WGS sequence"/>
</dbReference>
<feature type="active site" evidence="7">
    <location>
        <position position="158"/>
    </location>
</feature>
<dbReference type="Pfam" id="PF00768">
    <property type="entry name" value="Peptidase_S11"/>
    <property type="match status" value="1"/>
</dbReference>
<evidence type="ECO:0000256" key="10">
    <source>
        <dbReference type="SAM" id="SignalP"/>
    </source>
</evidence>
<feature type="signal peptide" evidence="10">
    <location>
        <begin position="1"/>
        <end position="33"/>
    </location>
</feature>
<evidence type="ECO:0000256" key="7">
    <source>
        <dbReference type="PIRSR" id="PIRSR618044-1"/>
    </source>
</evidence>
<dbReference type="Proteomes" id="UP001197741">
    <property type="component" value="Unassembled WGS sequence"/>
</dbReference>
<accession>A0A173RR01</accession>
<keyword evidence="3 12" id="KW-0378">Hydrolase</keyword>
<dbReference type="InterPro" id="IPR018044">
    <property type="entry name" value="Peptidase_S11"/>
</dbReference>
<dbReference type="GO" id="GO:0008360">
    <property type="term" value="P:regulation of cell shape"/>
    <property type="evidence" value="ECO:0007669"/>
    <property type="project" value="UniProtKB-KW"/>
</dbReference>
<evidence type="ECO:0000256" key="6">
    <source>
        <dbReference type="ARBA" id="ARBA00023316"/>
    </source>
</evidence>
<sequence>MRCTSKQRIKRLLCLTCIAAVFMTGCGTKIENAYDTYSTDYINGYSGSNYFASNLCVTNDVNFGQDNMQFAKTAEGAGAFNIDTHQVLYSQNLFEKLYPASTTKILTAYIILKNCDLNATVTVSHDAANPGHSSSVCGLKEGDVITVQDLLYGLLLESGNDAAIALAEYCSGSVEEFAKLMNSTAKSFGATNSSFVNPSGLPDENHYTTIYDMYLIFSNAISLESFVAIISSQTHDVAYTNAQGAAVSKTFKNTCGYLTGAYTAPENVTVTGGKTGTTGEAGHCLVLLSQNAKNERIISIVYKADGKKDLYSFMNEILSGFAN</sequence>
<dbReference type="PANTHER" id="PTHR21581:SF6">
    <property type="entry name" value="TRAFFICKING PROTEIN PARTICLE COMPLEX SUBUNIT 12"/>
    <property type="match status" value="1"/>
</dbReference>
<dbReference type="PRINTS" id="PR00725">
    <property type="entry name" value="DADACBPTASE1"/>
</dbReference>
<dbReference type="SUPFAM" id="SSF56601">
    <property type="entry name" value="beta-lactamase/transpeptidase-like"/>
    <property type="match status" value="1"/>
</dbReference>
<dbReference type="InterPro" id="IPR001967">
    <property type="entry name" value="Peptidase_S11_N"/>
</dbReference>
<dbReference type="GO" id="GO:0071555">
    <property type="term" value="P:cell wall organization"/>
    <property type="evidence" value="ECO:0007669"/>
    <property type="project" value="UniProtKB-KW"/>
</dbReference>
<dbReference type="AlphaFoldDB" id="A0A173RR01"/>
<evidence type="ECO:0000259" key="11">
    <source>
        <dbReference type="Pfam" id="PF00768"/>
    </source>
</evidence>
<dbReference type="EMBL" id="JAJCJQ010000001">
    <property type="protein sequence ID" value="MCB6959436.1"/>
    <property type="molecule type" value="Genomic_DNA"/>
</dbReference>
<gene>
    <name evidence="12" type="primary">dacB_2</name>
    <name evidence="12" type="ORF">ERS852580_00575</name>
    <name evidence="13" type="ORF">LIZ82_00805</name>
</gene>
<dbReference type="GO" id="GO:0009252">
    <property type="term" value="P:peptidoglycan biosynthetic process"/>
    <property type="evidence" value="ECO:0007669"/>
    <property type="project" value="UniProtKB-KW"/>
</dbReference>
<feature type="active site" description="Proton acceptor" evidence="7">
    <location>
        <position position="104"/>
    </location>
</feature>
<evidence type="ECO:0000313" key="13">
    <source>
        <dbReference type="EMBL" id="MCB6959436.1"/>
    </source>
</evidence>
<feature type="domain" description="Peptidase S11 D-alanyl-D-alanine carboxypeptidase A N-terminal" evidence="11">
    <location>
        <begin position="74"/>
        <end position="305"/>
    </location>
</feature>
<dbReference type="PANTHER" id="PTHR21581">
    <property type="entry name" value="D-ALANYL-D-ALANINE CARBOXYPEPTIDASE"/>
    <property type="match status" value="1"/>
</dbReference>